<dbReference type="PROSITE" id="PS00893">
    <property type="entry name" value="NUDIX_BOX"/>
    <property type="match status" value="1"/>
</dbReference>
<dbReference type="Gene3D" id="3.90.79.10">
    <property type="entry name" value="Nucleoside Triphosphate Pyrophosphohydrolase"/>
    <property type="match status" value="1"/>
</dbReference>
<dbReference type="PROSITE" id="PS51462">
    <property type="entry name" value="NUDIX"/>
    <property type="match status" value="1"/>
</dbReference>
<dbReference type="CDD" id="cd04684">
    <property type="entry name" value="NUDIX_Hydrolase"/>
    <property type="match status" value="1"/>
</dbReference>
<comment type="caution">
    <text evidence="3">The sequence shown here is derived from an EMBL/GenBank/DDBJ whole genome shotgun (WGS) entry which is preliminary data.</text>
</comment>
<dbReference type="EMBL" id="JBHUHQ010000021">
    <property type="protein sequence ID" value="MFD2045790.1"/>
    <property type="molecule type" value="Genomic_DNA"/>
</dbReference>
<dbReference type="InterPro" id="IPR020084">
    <property type="entry name" value="NUDIX_hydrolase_CS"/>
</dbReference>
<evidence type="ECO:0000256" key="1">
    <source>
        <dbReference type="ARBA" id="ARBA00022801"/>
    </source>
</evidence>
<name>A0ABW4W4T6_9BACI</name>
<proteinExistence type="predicted"/>
<gene>
    <name evidence="3" type="ORF">ACFSJF_16050</name>
</gene>
<evidence type="ECO:0000313" key="4">
    <source>
        <dbReference type="Proteomes" id="UP001597383"/>
    </source>
</evidence>
<dbReference type="Pfam" id="PF00293">
    <property type="entry name" value="NUDIX"/>
    <property type="match status" value="1"/>
</dbReference>
<dbReference type="PANTHER" id="PTHR21340">
    <property type="entry name" value="DIADENOSINE 5,5-P1,P4-TETRAPHOSPHATE PYROPHOSPHOHYDROLASE MUTT"/>
    <property type="match status" value="1"/>
</dbReference>
<dbReference type="InterPro" id="IPR051325">
    <property type="entry name" value="Nudix_hydrolase_domain"/>
</dbReference>
<keyword evidence="4" id="KW-1185">Reference proteome</keyword>
<dbReference type="SUPFAM" id="SSF55811">
    <property type="entry name" value="Nudix"/>
    <property type="match status" value="1"/>
</dbReference>
<dbReference type="PANTHER" id="PTHR21340:SF0">
    <property type="entry name" value="BIS(5'-NUCLEOSYL)-TETRAPHOSPHATASE [ASYMMETRICAL]"/>
    <property type="match status" value="1"/>
</dbReference>
<protein>
    <submittedName>
        <fullName evidence="3">NUDIX hydrolase</fullName>
    </submittedName>
</protein>
<evidence type="ECO:0000259" key="2">
    <source>
        <dbReference type="PROSITE" id="PS51462"/>
    </source>
</evidence>
<dbReference type="InterPro" id="IPR015797">
    <property type="entry name" value="NUDIX_hydrolase-like_dom_sf"/>
</dbReference>
<organism evidence="3 4">
    <name type="scientific">Ornithinibacillus salinisoli</name>
    <dbReference type="NCBI Taxonomy" id="1848459"/>
    <lineage>
        <taxon>Bacteria</taxon>
        <taxon>Bacillati</taxon>
        <taxon>Bacillota</taxon>
        <taxon>Bacilli</taxon>
        <taxon>Bacillales</taxon>
        <taxon>Bacillaceae</taxon>
        <taxon>Ornithinibacillus</taxon>
    </lineage>
</organism>
<dbReference type="Proteomes" id="UP001597383">
    <property type="component" value="Unassembled WGS sequence"/>
</dbReference>
<dbReference type="GO" id="GO:0016787">
    <property type="term" value="F:hydrolase activity"/>
    <property type="evidence" value="ECO:0007669"/>
    <property type="project" value="UniProtKB-KW"/>
</dbReference>
<feature type="domain" description="Nudix hydrolase" evidence="2">
    <location>
        <begin position="16"/>
        <end position="145"/>
    </location>
</feature>
<sequence>METITFGEKEEGKEFIWRQAVYGLMFNSQKDRLAIIQTSDGEYFLPGGGIENNETHEECLKRESVEEMGMYIKVGSFIGCARRYFYSSNENKHYLSQGYFYLCEMGRQVSKPIEDDHFLQWIEPSQSTEILFHEHQIWAVKEALRKSKLIR</sequence>
<reference evidence="4" key="1">
    <citation type="journal article" date="2019" name="Int. J. Syst. Evol. Microbiol.">
        <title>The Global Catalogue of Microorganisms (GCM) 10K type strain sequencing project: providing services to taxonomists for standard genome sequencing and annotation.</title>
        <authorList>
            <consortium name="The Broad Institute Genomics Platform"/>
            <consortium name="The Broad Institute Genome Sequencing Center for Infectious Disease"/>
            <person name="Wu L."/>
            <person name="Ma J."/>
        </authorList>
    </citation>
    <scope>NUCLEOTIDE SEQUENCE [LARGE SCALE GENOMIC DNA]</scope>
    <source>
        <strain evidence="4">R28</strain>
    </source>
</reference>
<dbReference type="InterPro" id="IPR000086">
    <property type="entry name" value="NUDIX_hydrolase_dom"/>
</dbReference>
<keyword evidence="1 3" id="KW-0378">Hydrolase</keyword>
<evidence type="ECO:0000313" key="3">
    <source>
        <dbReference type="EMBL" id="MFD2045790.1"/>
    </source>
</evidence>
<dbReference type="RefSeq" id="WP_377557287.1">
    <property type="nucleotide sequence ID" value="NZ_JBHUHQ010000021.1"/>
</dbReference>
<accession>A0ABW4W4T6</accession>